<dbReference type="Proteomes" id="UP000297703">
    <property type="component" value="Unassembled WGS sequence"/>
</dbReference>
<reference evidence="1 2" key="1">
    <citation type="submission" date="2019-04" db="EMBL/GenBank/DDBJ databases">
        <title>Draft genome of the big-headed turtle Platysternon megacephalum.</title>
        <authorList>
            <person name="Gong S."/>
        </authorList>
    </citation>
    <scope>NUCLEOTIDE SEQUENCE [LARGE SCALE GENOMIC DNA]</scope>
    <source>
        <strain evidence="1">DO16091913</strain>
        <tissue evidence="1">Muscle</tissue>
    </source>
</reference>
<comment type="caution">
    <text evidence="1">The sequence shown here is derived from an EMBL/GenBank/DDBJ whole genome shotgun (WGS) entry which is preliminary data.</text>
</comment>
<proteinExistence type="predicted"/>
<reference evidence="1 2" key="2">
    <citation type="submission" date="2019-04" db="EMBL/GenBank/DDBJ databases">
        <title>The genome sequence of big-headed turtle.</title>
        <authorList>
            <person name="Gong S."/>
        </authorList>
    </citation>
    <scope>NUCLEOTIDE SEQUENCE [LARGE SCALE GENOMIC DNA]</scope>
    <source>
        <strain evidence="1">DO16091913</strain>
        <tissue evidence="1">Muscle</tissue>
    </source>
</reference>
<protein>
    <submittedName>
        <fullName evidence="1">Zinc finger and BTB domain-containing protein 41</fullName>
    </submittedName>
</protein>
<evidence type="ECO:0000313" key="1">
    <source>
        <dbReference type="EMBL" id="TFK14816.1"/>
    </source>
</evidence>
<gene>
    <name evidence="1" type="ORF">DR999_PMT01515</name>
</gene>
<accession>A0A4D9EW36</accession>
<evidence type="ECO:0000313" key="2">
    <source>
        <dbReference type="Proteomes" id="UP000297703"/>
    </source>
</evidence>
<name>A0A4D9EW36_9SAUR</name>
<dbReference type="EMBL" id="QXTE01000007">
    <property type="protein sequence ID" value="TFK14816.1"/>
    <property type="molecule type" value="Genomic_DNA"/>
</dbReference>
<keyword evidence="2" id="KW-1185">Reference proteome</keyword>
<dbReference type="AlphaFoldDB" id="A0A4D9EW36"/>
<sequence>MRCAGSGVVALSRARLGGSGCEPGVGGSRADYTTTVVPEEEGEPAVLEEGDWLATWDSRQCSTPHPGPLSFSVRNQYHVLARVVDHNGEEEEDPPVPRSGS</sequence>
<organism evidence="1 2">
    <name type="scientific">Platysternon megacephalum</name>
    <name type="common">big-headed turtle</name>
    <dbReference type="NCBI Taxonomy" id="55544"/>
    <lineage>
        <taxon>Eukaryota</taxon>
        <taxon>Metazoa</taxon>
        <taxon>Chordata</taxon>
        <taxon>Craniata</taxon>
        <taxon>Vertebrata</taxon>
        <taxon>Euteleostomi</taxon>
        <taxon>Archelosauria</taxon>
        <taxon>Testudinata</taxon>
        <taxon>Testudines</taxon>
        <taxon>Cryptodira</taxon>
        <taxon>Durocryptodira</taxon>
        <taxon>Testudinoidea</taxon>
        <taxon>Platysternidae</taxon>
        <taxon>Platysternon</taxon>
    </lineage>
</organism>